<keyword evidence="8" id="KW-0843">Virulence</keyword>
<evidence type="ECO:0000256" key="12">
    <source>
        <dbReference type="ARBA" id="ARBA00031697"/>
    </source>
</evidence>
<sequence length="287" mass="31819">MDFPIVAKPEAVDTGAVAHPGSDLQTRTARDRHRRLLERSALFHGLPAALLEHLLAHASQCELAPGSVLFFKHDPSSFVGVLVRGRLYKVLYGPDGQELIVGTIEPGGLVDEAALLEPHGRSFTVIAFDASTVLKLSRRHFATLMDSPLLQQRIDALLRMRLRQALDSLESMCLHRLEVRLARYVLRQLELHDWQRGGSCAIALPPTQSILAAMLNVSRSKLNAQLQAWKRSGLVSRRRNLLRIHDLDALCAKAYLHTKAPPPTVVWHGEEGARSAPYLPLLPYNAG</sequence>
<evidence type="ECO:0000256" key="2">
    <source>
        <dbReference type="ARBA" id="ARBA00011738"/>
    </source>
</evidence>
<dbReference type="PANTHER" id="PTHR24567:SF74">
    <property type="entry name" value="HTH-TYPE TRANSCRIPTIONAL REGULATOR ARCR"/>
    <property type="match status" value="1"/>
</dbReference>
<evidence type="ECO:0000256" key="6">
    <source>
        <dbReference type="ARBA" id="ARBA00022636"/>
    </source>
</evidence>
<dbReference type="InterPro" id="IPR036390">
    <property type="entry name" value="WH_DNA-bd_sf"/>
</dbReference>
<accession>A0A2S6ZDK4</accession>
<dbReference type="RefSeq" id="WP_128420894.1">
    <property type="nucleotide sequence ID" value="NZ_CP049017.1"/>
</dbReference>
<dbReference type="SUPFAM" id="SSF46785">
    <property type="entry name" value="Winged helix' DNA-binding domain"/>
    <property type="match status" value="1"/>
</dbReference>
<evidence type="ECO:0000256" key="9">
    <source>
        <dbReference type="ARBA" id="ARBA00023125"/>
    </source>
</evidence>
<dbReference type="GO" id="GO:0003700">
    <property type="term" value="F:DNA-binding transcription factor activity"/>
    <property type="evidence" value="ECO:0007669"/>
    <property type="project" value="TreeGrafter"/>
</dbReference>
<evidence type="ECO:0000256" key="3">
    <source>
        <dbReference type="ARBA" id="ARBA00020769"/>
    </source>
</evidence>
<comment type="subunit">
    <text evidence="2">Homodimer.</text>
</comment>
<dbReference type="Gene3D" id="2.60.120.10">
    <property type="entry name" value="Jelly Rolls"/>
    <property type="match status" value="1"/>
</dbReference>
<dbReference type="InterPro" id="IPR000595">
    <property type="entry name" value="cNMP-bd_dom"/>
</dbReference>
<evidence type="ECO:0000313" key="16">
    <source>
        <dbReference type="Proteomes" id="UP000239898"/>
    </source>
</evidence>
<evidence type="ECO:0000256" key="5">
    <source>
        <dbReference type="ARBA" id="ARBA00022533"/>
    </source>
</evidence>
<feature type="domain" description="Cyclic nucleotide-binding" evidence="13">
    <location>
        <begin position="42"/>
        <end position="145"/>
    </location>
</feature>
<evidence type="ECO:0000256" key="4">
    <source>
        <dbReference type="ARBA" id="ARBA00022491"/>
    </source>
</evidence>
<dbReference type="SUPFAM" id="SSF51206">
    <property type="entry name" value="cAMP-binding domain-like"/>
    <property type="match status" value="1"/>
</dbReference>
<keyword evidence="16" id="KW-1185">Reference proteome</keyword>
<protein>
    <recommendedName>
        <fullName evidence="3">CRP-like protein Clp</fullName>
    </recommendedName>
    <alternativeName>
        <fullName evidence="12">Catabolite activation-like protein</fullName>
    </alternativeName>
</protein>
<dbReference type="InterPro" id="IPR036388">
    <property type="entry name" value="WH-like_DNA-bd_sf"/>
</dbReference>
<comment type="subcellular location">
    <subcellularLocation>
        <location evidence="1">Cytoplasm</location>
    </subcellularLocation>
</comment>
<feature type="domain" description="HTH crp-type" evidence="14">
    <location>
        <begin position="175"/>
        <end position="248"/>
    </location>
</feature>
<gene>
    <name evidence="15" type="ORF">XthCFBP4691_13465</name>
</gene>
<dbReference type="Gene3D" id="1.10.10.10">
    <property type="entry name" value="Winged helix-like DNA-binding domain superfamily/Winged helix DNA-binding domain"/>
    <property type="match status" value="1"/>
</dbReference>
<keyword evidence="4" id="KW-0678">Repressor</keyword>
<dbReference type="InterPro" id="IPR014710">
    <property type="entry name" value="RmlC-like_jellyroll"/>
</dbReference>
<dbReference type="InterPro" id="IPR050397">
    <property type="entry name" value="Env_Response_Regulators"/>
</dbReference>
<dbReference type="GO" id="GO:0003677">
    <property type="term" value="F:DNA binding"/>
    <property type="evidence" value="ECO:0007669"/>
    <property type="project" value="UniProtKB-KW"/>
</dbReference>
<evidence type="ECO:0000313" key="15">
    <source>
        <dbReference type="EMBL" id="PPT90239.1"/>
    </source>
</evidence>
<dbReference type="GO" id="GO:0005829">
    <property type="term" value="C:cytosol"/>
    <property type="evidence" value="ECO:0007669"/>
    <property type="project" value="TreeGrafter"/>
</dbReference>
<reference evidence="15 16" key="1">
    <citation type="submission" date="2016-08" db="EMBL/GenBank/DDBJ databases">
        <title>Evolution of the type three secretion system and type three effector repertoires in Xanthomonas.</title>
        <authorList>
            <person name="Merda D."/>
            <person name="Briand M."/>
            <person name="Bosis E."/>
            <person name="Rousseau C."/>
            <person name="Portier P."/>
            <person name="Jacques M.-A."/>
            <person name="Fischer-Le Saux M."/>
        </authorList>
    </citation>
    <scope>NUCLEOTIDE SEQUENCE [LARGE SCALE GENOMIC DNA]</scope>
    <source>
        <strain evidence="15 16">CFBP 4691</strain>
    </source>
</reference>
<comment type="caution">
    <text evidence="15">The sequence shown here is derived from an EMBL/GenBank/DDBJ whole genome shotgun (WGS) entry which is preliminary data.</text>
</comment>
<evidence type="ECO:0000256" key="1">
    <source>
        <dbReference type="ARBA" id="ARBA00004496"/>
    </source>
</evidence>
<dbReference type="Proteomes" id="UP000239898">
    <property type="component" value="Unassembled WGS sequence"/>
</dbReference>
<keyword evidence="5" id="KW-0021">Allosteric enzyme</keyword>
<evidence type="ECO:0000259" key="13">
    <source>
        <dbReference type="PROSITE" id="PS50042"/>
    </source>
</evidence>
<dbReference type="GO" id="GO:0003824">
    <property type="term" value="F:catalytic activity"/>
    <property type="evidence" value="ECO:0007669"/>
    <property type="project" value="UniProtKB-KW"/>
</dbReference>
<dbReference type="Pfam" id="PF00027">
    <property type="entry name" value="cNMP_binding"/>
    <property type="match status" value="1"/>
</dbReference>
<proteinExistence type="predicted"/>
<dbReference type="InterPro" id="IPR012318">
    <property type="entry name" value="HTH_CRP"/>
</dbReference>
<dbReference type="PANTHER" id="PTHR24567">
    <property type="entry name" value="CRP FAMILY TRANSCRIPTIONAL REGULATORY PROTEIN"/>
    <property type="match status" value="1"/>
</dbReference>
<dbReference type="EMBL" id="MIGX01000067">
    <property type="protein sequence ID" value="PPT90239.1"/>
    <property type="molecule type" value="Genomic_DNA"/>
</dbReference>
<dbReference type="AlphaFoldDB" id="A0A2S6ZDK4"/>
<evidence type="ECO:0000256" key="7">
    <source>
        <dbReference type="ARBA" id="ARBA00023015"/>
    </source>
</evidence>
<dbReference type="CDD" id="cd00038">
    <property type="entry name" value="CAP_ED"/>
    <property type="match status" value="1"/>
</dbReference>
<keyword evidence="11" id="KW-0804">Transcription</keyword>
<dbReference type="InterPro" id="IPR018490">
    <property type="entry name" value="cNMP-bd_dom_sf"/>
</dbReference>
<evidence type="ECO:0000256" key="11">
    <source>
        <dbReference type="ARBA" id="ARBA00023163"/>
    </source>
</evidence>
<evidence type="ECO:0000256" key="8">
    <source>
        <dbReference type="ARBA" id="ARBA00023026"/>
    </source>
</evidence>
<evidence type="ECO:0000259" key="14">
    <source>
        <dbReference type="PROSITE" id="PS51063"/>
    </source>
</evidence>
<keyword evidence="10" id="KW-0010">Activator</keyword>
<keyword evidence="6" id="KW-0973">c-di-GMP</keyword>
<dbReference type="SMART" id="SM00100">
    <property type="entry name" value="cNMP"/>
    <property type="match status" value="1"/>
</dbReference>
<dbReference type="PROSITE" id="PS51063">
    <property type="entry name" value="HTH_CRP_2"/>
    <property type="match status" value="1"/>
</dbReference>
<dbReference type="PROSITE" id="PS50042">
    <property type="entry name" value="CNMP_BINDING_3"/>
    <property type="match status" value="1"/>
</dbReference>
<evidence type="ECO:0000256" key="10">
    <source>
        <dbReference type="ARBA" id="ARBA00023159"/>
    </source>
</evidence>
<dbReference type="OrthoDB" id="8565101at2"/>
<keyword evidence="7" id="KW-0805">Transcription regulation</keyword>
<keyword evidence="9" id="KW-0238">DNA-binding</keyword>
<name>A0A2S6ZDK4_9XANT</name>
<organism evidence="15 16">
    <name type="scientific">Xanthomonas theicola</name>
    <dbReference type="NCBI Taxonomy" id="56464"/>
    <lineage>
        <taxon>Bacteria</taxon>
        <taxon>Pseudomonadati</taxon>
        <taxon>Pseudomonadota</taxon>
        <taxon>Gammaproteobacteria</taxon>
        <taxon>Lysobacterales</taxon>
        <taxon>Lysobacteraceae</taxon>
        <taxon>Xanthomonas</taxon>
    </lineage>
</organism>
<dbReference type="Pfam" id="PF13545">
    <property type="entry name" value="HTH_Crp_2"/>
    <property type="match status" value="1"/>
</dbReference>